<sequence>MQSLRDKITSSISQDGLLLMGLDHQSSVFSSVSSCILKASHSAFVIVKMPALINKLSQNKELLQLSSTWHKQAFKILEDFLKFVTEFLSSADKLNTGYHEMLAMDISDAETSASDYPTLN</sequence>
<feature type="non-terminal residue" evidence="1">
    <location>
        <position position="120"/>
    </location>
</feature>
<comment type="caution">
    <text evidence="1">The sequence shown here is derived from an EMBL/GenBank/DDBJ whole genome shotgun (WGS) entry which is preliminary data.</text>
</comment>
<name>A0ACA9MTH1_9GLOM</name>
<gene>
    <name evidence="1" type="ORF">SCALOS_LOCUS7187</name>
</gene>
<protein>
    <submittedName>
        <fullName evidence="1">10910_t:CDS:1</fullName>
    </submittedName>
</protein>
<dbReference type="Proteomes" id="UP000789860">
    <property type="component" value="Unassembled WGS sequence"/>
</dbReference>
<accession>A0ACA9MTH1</accession>
<proteinExistence type="predicted"/>
<organism evidence="1 2">
    <name type="scientific">Scutellospora calospora</name>
    <dbReference type="NCBI Taxonomy" id="85575"/>
    <lineage>
        <taxon>Eukaryota</taxon>
        <taxon>Fungi</taxon>
        <taxon>Fungi incertae sedis</taxon>
        <taxon>Mucoromycota</taxon>
        <taxon>Glomeromycotina</taxon>
        <taxon>Glomeromycetes</taxon>
        <taxon>Diversisporales</taxon>
        <taxon>Gigasporaceae</taxon>
        <taxon>Scutellospora</taxon>
    </lineage>
</organism>
<evidence type="ECO:0000313" key="2">
    <source>
        <dbReference type="Proteomes" id="UP000789860"/>
    </source>
</evidence>
<dbReference type="EMBL" id="CAJVPM010015494">
    <property type="protein sequence ID" value="CAG8608231.1"/>
    <property type="molecule type" value="Genomic_DNA"/>
</dbReference>
<keyword evidence="2" id="KW-1185">Reference proteome</keyword>
<evidence type="ECO:0000313" key="1">
    <source>
        <dbReference type="EMBL" id="CAG8608231.1"/>
    </source>
</evidence>
<reference evidence="1" key="1">
    <citation type="submission" date="2021-06" db="EMBL/GenBank/DDBJ databases">
        <authorList>
            <person name="Kallberg Y."/>
            <person name="Tangrot J."/>
            <person name="Rosling A."/>
        </authorList>
    </citation>
    <scope>NUCLEOTIDE SEQUENCE</scope>
    <source>
        <strain evidence="1">AU212A</strain>
    </source>
</reference>